<protein>
    <recommendedName>
        <fullName evidence="3">ESX-1 secretion-associated protein</fullName>
    </recommendedName>
</protein>
<dbReference type="InterPro" id="IPR022536">
    <property type="entry name" value="EspC"/>
</dbReference>
<sequence length="110" mass="11654">MSFDVVPEDLVAHASHLDGISDRLDTAVDAARTVSMDDSAYGLLCAFLPPIINPMEDDGVAALEAAVEGVAVLADNIRKAGESYRDADASNERPMTGFERALDSTTIRTA</sequence>
<dbReference type="OrthoDB" id="3402696at2"/>
<proteinExistence type="predicted"/>
<dbReference type="HOGENOM" id="CLU_168298_2_0_11"/>
<gene>
    <name evidence="1" type="ORF">SacazDRAFT_00718</name>
</gene>
<dbReference type="GO" id="GO:0009306">
    <property type="term" value="P:protein secretion"/>
    <property type="evidence" value="ECO:0007669"/>
    <property type="project" value="InterPro"/>
</dbReference>
<accession>H8GBE4</accession>
<reference evidence="1 2" key="1">
    <citation type="journal article" date="2012" name="Stand. Genomic Sci.">
        <title>Genome sequence of the soil bacterium Saccharomonospora azurea type strain (NA-128(T)).</title>
        <authorList>
            <person name="Klenk H.P."/>
            <person name="Held B."/>
            <person name="Lucas S."/>
            <person name="Lapidus A."/>
            <person name="Copeland A."/>
            <person name="Hammon N."/>
            <person name="Pitluck S."/>
            <person name="Goodwin L.A."/>
            <person name="Han C."/>
            <person name="Tapia R."/>
            <person name="Brambilla E.M."/>
            <person name="Potter G."/>
            <person name="Land M."/>
            <person name="Ivanova N."/>
            <person name="Rohde M."/>
            <person name="Goker M."/>
            <person name="Detter J.C."/>
            <person name="Kyrpides N.C."/>
            <person name="Woyke T."/>
        </authorList>
    </citation>
    <scope>NUCLEOTIDE SEQUENCE [LARGE SCALE GENOMIC DNA]</scope>
    <source>
        <strain evidence="1 2">NA-128</strain>
    </source>
</reference>
<dbReference type="Pfam" id="PF10824">
    <property type="entry name" value="T7SS_ESX_EspC"/>
    <property type="match status" value="1"/>
</dbReference>
<dbReference type="EMBL" id="CM001466">
    <property type="protein sequence ID" value="EHY87666.1"/>
    <property type="molecule type" value="Genomic_DNA"/>
</dbReference>
<dbReference type="AlphaFoldDB" id="H8GBE4"/>
<name>H8GBE4_9PSEU</name>
<evidence type="ECO:0008006" key="3">
    <source>
        <dbReference type="Google" id="ProtNLM"/>
    </source>
</evidence>
<dbReference type="Proteomes" id="UP000004705">
    <property type="component" value="Chromosome"/>
</dbReference>
<dbReference type="RefSeq" id="WP_005438727.1">
    <property type="nucleotide sequence ID" value="NZ_CM001466.1"/>
</dbReference>
<evidence type="ECO:0000313" key="1">
    <source>
        <dbReference type="EMBL" id="EHY87666.1"/>
    </source>
</evidence>
<keyword evidence="2" id="KW-1185">Reference proteome</keyword>
<evidence type="ECO:0000313" key="2">
    <source>
        <dbReference type="Proteomes" id="UP000004705"/>
    </source>
</evidence>
<organism evidence="1 2">
    <name type="scientific">Saccharomonospora azurea NA-128</name>
    <dbReference type="NCBI Taxonomy" id="882081"/>
    <lineage>
        <taxon>Bacteria</taxon>
        <taxon>Bacillati</taxon>
        <taxon>Actinomycetota</taxon>
        <taxon>Actinomycetes</taxon>
        <taxon>Pseudonocardiales</taxon>
        <taxon>Pseudonocardiaceae</taxon>
        <taxon>Saccharomonospora</taxon>
    </lineage>
</organism>